<dbReference type="KEGG" id="rmar:GBA65_10700"/>
<dbReference type="SUPFAM" id="SSF55874">
    <property type="entry name" value="ATPase domain of HSP90 chaperone/DNA topoisomerase II/histidine kinase"/>
    <property type="match status" value="1"/>
</dbReference>
<organism evidence="2 3">
    <name type="scientific">Rubrobacter marinus</name>
    <dbReference type="NCBI Taxonomy" id="2653852"/>
    <lineage>
        <taxon>Bacteria</taxon>
        <taxon>Bacillati</taxon>
        <taxon>Actinomycetota</taxon>
        <taxon>Rubrobacteria</taxon>
        <taxon>Rubrobacterales</taxon>
        <taxon>Rubrobacteraceae</taxon>
        <taxon>Rubrobacter</taxon>
    </lineage>
</organism>
<dbReference type="InterPro" id="IPR036890">
    <property type="entry name" value="HATPase_C_sf"/>
</dbReference>
<proteinExistence type="predicted"/>
<dbReference type="Pfam" id="PF13589">
    <property type="entry name" value="HATPase_c_3"/>
    <property type="match status" value="1"/>
</dbReference>
<feature type="compositionally biased region" description="Low complexity" evidence="1">
    <location>
        <begin position="268"/>
        <end position="296"/>
    </location>
</feature>
<feature type="region of interest" description="Disordered" evidence="1">
    <location>
        <begin position="268"/>
        <end position="307"/>
    </location>
</feature>
<protein>
    <recommendedName>
        <fullName evidence="4">Histidine kinase/HSP90-like ATPase domain-containing protein</fullName>
    </recommendedName>
</protein>
<evidence type="ECO:0000313" key="3">
    <source>
        <dbReference type="Proteomes" id="UP000502706"/>
    </source>
</evidence>
<dbReference type="Proteomes" id="UP000502706">
    <property type="component" value="Chromosome"/>
</dbReference>
<name>A0A6G8PXL1_9ACTN</name>
<evidence type="ECO:0000256" key="1">
    <source>
        <dbReference type="SAM" id="MobiDB-lite"/>
    </source>
</evidence>
<sequence length="307" mass="31815">MEGPYRDLGAGFARLAGAEGLRRTPVPLRSVEDALFELLRNARDAGASNIYVASILKARRYRHLTVLDDGHGIPASHAHLVFEPGVTTRHLSPVPEPPGRTGAPSTAPHGAGLSLHHIRQAAVSAEVLSPSSPTSVRAVFDTRDGLPEKRLQSASKPSRSNVLAVLSRFAQTARNGPRTPPNLFHGSPASILARLIHNRIIQENSSHAVELREKAGSLGLGVSLRTAQRVLSGAIAAAEPLGAVPVGEAGPGVGRGRAGVVALVPEGLYSRSGTRSSRSSPPSSGGSPGRATSTSPGSPPRGGRARS</sequence>
<dbReference type="Gene3D" id="3.30.565.10">
    <property type="entry name" value="Histidine kinase-like ATPase, C-terminal domain"/>
    <property type="match status" value="1"/>
</dbReference>
<evidence type="ECO:0000313" key="2">
    <source>
        <dbReference type="EMBL" id="QIN78915.1"/>
    </source>
</evidence>
<dbReference type="EMBL" id="CP045121">
    <property type="protein sequence ID" value="QIN78915.1"/>
    <property type="molecule type" value="Genomic_DNA"/>
</dbReference>
<gene>
    <name evidence="2" type="ORF">GBA65_10700</name>
</gene>
<keyword evidence="3" id="KW-1185">Reference proteome</keyword>
<dbReference type="RefSeq" id="WP_166396579.1">
    <property type="nucleotide sequence ID" value="NZ_CP045121.1"/>
</dbReference>
<dbReference type="AlphaFoldDB" id="A0A6G8PXL1"/>
<evidence type="ECO:0008006" key="4">
    <source>
        <dbReference type="Google" id="ProtNLM"/>
    </source>
</evidence>
<accession>A0A6G8PXL1</accession>
<reference evidence="2 3" key="1">
    <citation type="submission" date="2019-10" db="EMBL/GenBank/DDBJ databases">
        <title>Rubrobacter sp nov SCSIO 52915 isolated from a deep-sea sediment in the South China Sea.</title>
        <authorList>
            <person name="Chen R.W."/>
        </authorList>
    </citation>
    <scope>NUCLEOTIDE SEQUENCE [LARGE SCALE GENOMIC DNA]</scope>
    <source>
        <strain evidence="2 3">SCSIO 52915</strain>
    </source>
</reference>